<evidence type="ECO:0000313" key="2">
    <source>
        <dbReference type="EMBL" id="NXL93157.1"/>
    </source>
</evidence>
<dbReference type="Proteomes" id="UP000562322">
    <property type="component" value="Unassembled WGS sequence"/>
</dbReference>
<dbReference type="Pfam" id="PF06937">
    <property type="entry name" value="EURL"/>
    <property type="match status" value="1"/>
</dbReference>
<dbReference type="OrthoDB" id="10046286at2759"/>
<comment type="caution">
    <text evidence="2">The sequence shown here is derived from an EMBL/GenBank/DDBJ whole genome shotgun (WGS) entry which is preliminary data.</text>
</comment>
<dbReference type="EMBL" id="VXAV01009595">
    <property type="protein sequence ID" value="NXL93157.1"/>
    <property type="molecule type" value="Genomic_DNA"/>
</dbReference>
<evidence type="ECO:0000256" key="1">
    <source>
        <dbReference type="SAM" id="Coils"/>
    </source>
</evidence>
<evidence type="ECO:0000313" key="3">
    <source>
        <dbReference type="Proteomes" id="UP000562322"/>
    </source>
</evidence>
<protein>
    <submittedName>
        <fullName evidence="2">EURL protein</fullName>
    </submittedName>
</protein>
<organism evidence="2 3">
    <name type="scientific">Alectura lathami</name>
    <name type="common">Australian brush turkey</name>
    <dbReference type="NCBI Taxonomy" id="81907"/>
    <lineage>
        <taxon>Eukaryota</taxon>
        <taxon>Metazoa</taxon>
        <taxon>Chordata</taxon>
        <taxon>Craniata</taxon>
        <taxon>Vertebrata</taxon>
        <taxon>Euteleostomi</taxon>
        <taxon>Archelosauria</taxon>
        <taxon>Archosauria</taxon>
        <taxon>Dinosauria</taxon>
        <taxon>Saurischia</taxon>
        <taxon>Theropoda</taxon>
        <taxon>Coelurosauria</taxon>
        <taxon>Aves</taxon>
        <taxon>Neognathae</taxon>
        <taxon>Galloanserae</taxon>
        <taxon>Galliformes</taxon>
        <taxon>Megapodiidae</taxon>
        <taxon>Alectura</taxon>
    </lineage>
</organism>
<accession>A0A7L0WQ09</accession>
<feature type="non-terminal residue" evidence="2">
    <location>
        <position position="1"/>
    </location>
</feature>
<name>A0A7L0WQ09_ALELA</name>
<dbReference type="InterPro" id="IPR009704">
    <property type="entry name" value="EURL_prot"/>
</dbReference>
<gene>
    <name evidence="2" type="primary">Eurl</name>
    <name evidence="2" type="ORF">ALELAT_R11124</name>
</gene>
<dbReference type="AlphaFoldDB" id="A0A7L0WQ09"/>
<reference evidence="2 3" key="1">
    <citation type="submission" date="2019-09" db="EMBL/GenBank/DDBJ databases">
        <title>Bird 10,000 Genomes (B10K) Project - Family phase.</title>
        <authorList>
            <person name="Zhang G."/>
        </authorList>
    </citation>
    <scope>NUCLEOTIDE SEQUENCE [LARGE SCALE GENOMIC DNA]</scope>
    <source>
        <strain evidence="2">B10K-DU-001-39</strain>
        <tissue evidence="2">Muscle</tissue>
    </source>
</reference>
<feature type="coiled-coil region" evidence="1">
    <location>
        <begin position="229"/>
        <end position="263"/>
    </location>
</feature>
<feature type="non-terminal residue" evidence="2">
    <location>
        <position position="293"/>
    </location>
</feature>
<keyword evidence="3" id="KW-1185">Reference proteome</keyword>
<proteinExistence type="predicted"/>
<dbReference type="PANTHER" id="PTHR15961">
    <property type="entry name" value="PROTEIN EURL HOMOLOG"/>
    <property type="match status" value="1"/>
</dbReference>
<sequence>MNEEQFVNIDLDDDNVCSVCKLGTEKETLSFCHICFELNIEGVPKSDLLHTRSLRGHRDCFEKFHLIANQDCPRSKLSKSPYAEVKNILSKKINWIIQYAQSKDVDSDTESSKTSQHPLFTFRHQTDRKLLPQFDSPVPRYSAKWIDGNSGSISNCSQSLLEQRESADFRLGMLQGAGAAFCCNSVLWSNRNQAQKTEKAESGSLGSVPRRHPHYSREELNAMTPGELKQLNEKLLKQIQDVFEELTQEVQEKDSLASELNVRHIAIEQLLKNCSKLPCLQMGRAGMKANVPI</sequence>
<dbReference type="PANTHER" id="PTHR15961:SF3">
    <property type="entry name" value="PROTEIN EURL HOMOLOG"/>
    <property type="match status" value="1"/>
</dbReference>
<keyword evidence="1" id="KW-0175">Coiled coil</keyword>